<evidence type="ECO:0000313" key="6">
    <source>
        <dbReference type="Proteomes" id="UP000677054"/>
    </source>
</evidence>
<dbReference type="GO" id="GO:0005524">
    <property type="term" value="F:ATP binding"/>
    <property type="evidence" value="ECO:0007669"/>
    <property type="project" value="InterPro"/>
</dbReference>
<feature type="domain" description="Mur ligase C-terminal" evidence="3">
    <location>
        <begin position="696"/>
        <end position="828"/>
    </location>
</feature>
<dbReference type="HAMAP" id="MF_00208">
    <property type="entry name" value="MurE"/>
    <property type="match status" value="1"/>
</dbReference>
<dbReference type="SUPFAM" id="SSF53244">
    <property type="entry name" value="MurD-like peptide ligases, peptide-binding domain"/>
    <property type="match status" value="1"/>
</dbReference>
<feature type="non-terminal residue" evidence="5">
    <location>
        <position position="864"/>
    </location>
</feature>
<dbReference type="SUPFAM" id="SSF53623">
    <property type="entry name" value="MurD-like peptide ligases, catalytic domain"/>
    <property type="match status" value="1"/>
</dbReference>
<dbReference type="OrthoDB" id="8300075at2759"/>
<dbReference type="InterPro" id="IPR035911">
    <property type="entry name" value="MurE/MurF_N"/>
</dbReference>
<evidence type="ECO:0000256" key="1">
    <source>
        <dbReference type="ARBA" id="ARBA00005898"/>
    </source>
</evidence>
<dbReference type="Gene3D" id="3.90.190.20">
    <property type="entry name" value="Mur ligase, C-terminal domain"/>
    <property type="match status" value="1"/>
</dbReference>
<dbReference type="InterPro" id="IPR012338">
    <property type="entry name" value="Beta-lactam/transpept-like"/>
</dbReference>
<dbReference type="PANTHER" id="PTHR23135:SF4">
    <property type="entry name" value="UDP-N-ACETYLMURAMOYL-L-ALANYL-D-GLUTAMATE--2,6-DIAMINOPIMELATE LIGASE MURE HOMOLOG, CHLOROPLASTIC"/>
    <property type="match status" value="1"/>
</dbReference>
<organism evidence="5">
    <name type="scientific">Darwinula stevensoni</name>
    <dbReference type="NCBI Taxonomy" id="69355"/>
    <lineage>
        <taxon>Eukaryota</taxon>
        <taxon>Metazoa</taxon>
        <taxon>Ecdysozoa</taxon>
        <taxon>Arthropoda</taxon>
        <taxon>Crustacea</taxon>
        <taxon>Oligostraca</taxon>
        <taxon>Ostracoda</taxon>
        <taxon>Podocopa</taxon>
        <taxon>Podocopida</taxon>
        <taxon>Darwinulocopina</taxon>
        <taxon>Darwinuloidea</taxon>
        <taxon>Darwinulidae</taxon>
        <taxon>Darwinula</taxon>
    </lineage>
</organism>
<sequence>MNIRGIFLQREYKRYYPEGEKLAHVIGFTNRENRPMEGVELIHNRDMTGTSGQEKIIRDKLGNPVRADQLVAPTNGQDVQLTIDKTIQFFTYQTIKNTVEKYQAKGGSAVVVDAKTGEVLAMANWPSYDPNALFSHGESARISVSQLRNRAMVDAFEPGSVMKPISIALALDAGLVTPQTQINTAPGKKKIGNFTISDAHPFGQLSVAQIVQKSSNVGTVAVIEKLPKKTLWEGLQQFGFGQIPQTQFPGTTAGRLRSYKKWGHIDKLSIGYDIATAIDAKPMTPVGVAVISPETAAHVRKMLELVTAPTGGTAPQAQVMGYRVGGKTGTVRKFVHGQYSQKAYRSVFVGMAPMSQPRIVVAVMIDEPSNGQYYAGEVAAPAFSQISEQTLRILNVPVDSAIKSLVVGEYLMTTPIKIQAADTPQEVIALMSVLGRSKQNARLSCDSRKIQAGDVFVALTVKGVDGRAHMTQALTQKASVILAEAQGFSDWQTQLGWTTTSGGETPVVIVVDQLAQQLGAIAKLWFQSEALPKIIGITGTNGKTTSCLWLCEGLRQLGQKTASIGTLGIGVDGHFVSTGYTTPDALLLQSIFADLAKAQVETIVMEVSSHALDQGRVNAVSYETALLTNFSQDHLDYHTDLDDYWRSKAQLFAWPNLKNAVLNRQDARRVFASCLTMGYTVKACLDVLQVIASVPGRMQVINHLHKNQPLVVVDFAHTPDAVRKVLMAIRPQTKLRGGRLWCIFGCGGNRDASKRPLMGQAAASCADQLVITSDNPRQEDPDHIIADIVQGLGATQATVVIEPDRAKAIAYAIGQAQPNDVIVLAGKGHETTQDIAGRKLPFNDAFIAQQVLEAHYPTNGGNHV</sequence>
<dbReference type="Gene3D" id="3.40.1190.10">
    <property type="entry name" value="Mur-like, catalytic domain"/>
    <property type="match status" value="1"/>
</dbReference>
<dbReference type="Pfam" id="PF02875">
    <property type="entry name" value="Mur_ligase_C"/>
    <property type="match status" value="1"/>
</dbReference>
<dbReference type="Proteomes" id="UP000677054">
    <property type="component" value="Unassembled WGS sequence"/>
</dbReference>
<dbReference type="InterPro" id="IPR013221">
    <property type="entry name" value="Mur_ligase_cen"/>
</dbReference>
<dbReference type="AlphaFoldDB" id="A0A7R9AH18"/>
<dbReference type="GO" id="GO:0051301">
    <property type="term" value="P:cell division"/>
    <property type="evidence" value="ECO:0007669"/>
    <property type="project" value="InterPro"/>
</dbReference>
<dbReference type="InterPro" id="IPR004101">
    <property type="entry name" value="Mur_ligase_C"/>
</dbReference>
<keyword evidence="6" id="KW-1185">Reference proteome</keyword>
<feature type="domain" description="Penicillin-binding protein transpeptidase" evidence="2">
    <location>
        <begin position="107"/>
        <end position="387"/>
    </location>
</feature>
<dbReference type="InterPro" id="IPR005761">
    <property type="entry name" value="UDP-N-AcMur-Glu-dNH2Pim_ligase"/>
</dbReference>
<dbReference type="InterPro" id="IPR036565">
    <property type="entry name" value="Mur-like_cat_sf"/>
</dbReference>
<evidence type="ECO:0000259" key="2">
    <source>
        <dbReference type="Pfam" id="PF00905"/>
    </source>
</evidence>
<comment type="similarity">
    <text evidence="1">Belongs to the MurCDEF family. MurE subfamily.</text>
</comment>
<dbReference type="PANTHER" id="PTHR23135">
    <property type="entry name" value="MUR LIGASE FAMILY MEMBER"/>
    <property type="match status" value="1"/>
</dbReference>
<accession>A0A7R9AH18</accession>
<proteinExistence type="inferred from homology"/>
<dbReference type="GO" id="GO:0016881">
    <property type="term" value="F:acid-amino acid ligase activity"/>
    <property type="evidence" value="ECO:0007669"/>
    <property type="project" value="InterPro"/>
</dbReference>
<name>A0A7R9AH18_9CRUS</name>
<dbReference type="GO" id="GO:0008658">
    <property type="term" value="F:penicillin binding"/>
    <property type="evidence" value="ECO:0007669"/>
    <property type="project" value="InterPro"/>
</dbReference>
<reference evidence="5" key="1">
    <citation type="submission" date="2020-11" db="EMBL/GenBank/DDBJ databases">
        <authorList>
            <person name="Tran Van P."/>
        </authorList>
    </citation>
    <scope>NUCLEOTIDE SEQUENCE</scope>
</reference>
<feature type="domain" description="Mur ligase central" evidence="4">
    <location>
        <begin position="537"/>
        <end position="667"/>
    </location>
</feature>
<dbReference type="SUPFAM" id="SSF63418">
    <property type="entry name" value="MurE/MurF N-terminal domain"/>
    <property type="match status" value="1"/>
</dbReference>
<dbReference type="Gene3D" id="3.30.450.330">
    <property type="match status" value="2"/>
</dbReference>
<protein>
    <recommendedName>
        <fullName evidence="7">UDP-N-acetylmuramoyl-L-alanyl-D-glutamate--2,6-diaminopimelate ligase</fullName>
    </recommendedName>
</protein>
<dbReference type="Gene3D" id="3.90.1310.10">
    <property type="entry name" value="Penicillin-binding protein 2a (Domain 2)"/>
    <property type="match status" value="1"/>
</dbReference>
<dbReference type="Gene3D" id="3.40.710.10">
    <property type="entry name" value="DD-peptidase/beta-lactamase superfamily"/>
    <property type="match status" value="1"/>
</dbReference>
<dbReference type="Pfam" id="PF00905">
    <property type="entry name" value="Transpeptidase"/>
    <property type="match status" value="1"/>
</dbReference>
<dbReference type="EMBL" id="LR905758">
    <property type="protein sequence ID" value="CAD7253629.1"/>
    <property type="molecule type" value="Genomic_DNA"/>
</dbReference>
<dbReference type="InterPro" id="IPR001460">
    <property type="entry name" value="PCN-bd_Tpept"/>
</dbReference>
<dbReference type="Pfam" id="PF08245">
    <property type="entry name" value="Mur_ligase_M"/>
    <property type="match status" value="1"/>
</dbReference>
<dbReference type="SUPFAM" id="SSF56601">
    <property type="entry name" value="beta-lactamase/transpeptidase-like"/>
    <property type="match status" value="1"/>
</dbReference>
<evidence type="ECO:0000259" key="4">
    <source>
        <dbReference type="Pfam" id="PF08245"/>
    </source>
</evidence>
<dbReference type="Gene3D" id="3.40.1390.10">
    <property type="entry name" value="MurE/MurF, N-terminal domain"/>
    <property type="match status" value="1"/>
</dbReference>
<evidence type="ECO:0000259" key="3">
    <source>
        <dbReference type="Pfam" id="PF02875"/>
    </source>
</evidence>
<gene>
    <name evidence="5" type="ORF">DSTB1V02_LOCUS13377</name>
</gene>
<dbReference type="GO" id="GO:0008360">
    <property type="term" value="P:regulation of cell shape"/>
    <property type="evidence" value="ECO:0007669"/>
    <property type="project" value="InterPro"/>
</dbReference>
<evidence type="ECO:0008006" key="7">
    <source>
        <dbReference type="Google" id="ProtNLM"/>
    </source>
</evidence>
<evidence type="ECO:0000313" key="5">
    <source>
        <dbReference type="EMBL" id="CAD7253629.1"/>
    </source>
</evidence>
<dbReference type="InterPro" id="IPR036615">
    <property type="entry name" value="Mur_ligase_C_dom_sf"/>
</dbReference>
<dbReference type="GO" id="GO:0005737">
    <property type="term" value="C:cytoplasm"/>
    <property type="evidence" value="ECO:0007669"/>
    <property type="project" value="InterPro"/>
</dbReference>
<dbReference type="EMBL" id="CAJPEV010006241">
    <property type="protein sequence ID" value="CAG0903971.1"/>
    <property type="molecule type" value="Genomic_DNA"/>
</dbReference>